<dbReference type="AlphaFoldDB" id="A0A3D4V8Z0"/>
<feature type="domain" description="Roadblock/LAMTOR2" evidence="1">
    <location>
        <begin position="50"/>
        <end position="139"/>
    </location>
</feature>
<reference evidence="2 3" key="1">
    <citation type="journal article" date="2018" name="Nat. Biotechnol.">
        <title>A standardized bacterial taxonomy based on genome phylogeny substantially revises the tree of life.</title>
        <authorList>
            <person name="Parks D.H."/>
            <person name="Chuvochina M."/>
            <person name="Waite D.W."/>
            <person name="Rinke C."/>
            <person name="Skarshewski A."/>
            <person name="Chaumeil P.A."/>
            <person name="Hugenholtz P."/>
        </authorList>
    </citation>
    <scope>NUCLEOTIDE SEQUENCE [LARGE SCALE GENOMIC DNA]</scope>
    <source>
        <strain evidence="2">UBA8844</strain>
    </source>
</reference>
<dbReference type="SUPFAM" id="SSF103196">
    <property type="entry name" value="Roadblock/LC7 domain"/>
    <property type="match status" value="1"/>
</dbReference>
<evidence type="ECO:0000259" key="1">
    <source>
        <dbReference type="SMART" id="SM00960"/>
    </source>
</evidence>
<evidence type="ECO:0000313" key="3">
    <source>
        <dbReference type="Proteomes" id="UP000264071"/>
    </source>
</evidence>
<evidence type="ECO:0000313" key="2">
    <source>
        <dbReference type="EMBL" id="HCT57294.1"/>
    </source>
</evidence>
<sequence length="163" mass="17526">MAVTRICVRTTTSEVTAQLMLGQALDTPPSGEESLDFIARRTQRMDMATIRDLVNTLRRRDGVDAAVVLGRDGLLIDGTASDALDAEGLAAHVPPMALAAVEMGFAAQRGDFGLMVLEYSRGSVIVTSLSSDAFLLVLLQPEANLATLLYELRRHRAQLSALV</sequence>
<organism evidence="2 3">
    <name type="scientific">Gemmatimonas aurantiaca</name>
    <dbReference type="NCBI Taxonomy" id="173480"/>
    <lineage>
        <taxon>Bacteria</taxon>
        <taxon>Pseudomonadati</taxon>
        <taxon>Gemmatimonadota</taxon>
        <taxon>Gemmatimonadia</taxon>
        <taxon>Gemmatimonadales</taxon>
        <taxon>Gemmatimonadaceae</taxon>
        <taxon>Gemmatimonas</taxon>
    </lineage>
</organism>
<dbReference type="SMART" id="SM00960">
    <property type="entry name" value="Robl_LC7"/>
    <property type="match status" value="1"/>
</dbReference>
<gene>
    <name evidence="2" type="ORF">DGD08_08800</name>
</gene>
<accession>A0A3D4V8Z0</accession>
<protein>
    <submittedName>
        <fullName evidence="2">Roadblock/LC7 domain-containing protein</fullName>
    </submittedName>
</protein>
<dbReference type="InterPro" id="IPR004942">
    <property type="entry name" value="Roadblock/LAMTOR2_dom"/>
</dbReference>
<proteinExistence type="predicted"/>
<dbReference type="Proteomes" id="UP000264071">
    <property type="component" value="Unassembled WGS sequence"/>
</dbReference>
<dbReference type="Pfam" id="PF03259">
    <property type="entry name" value="Robl_LC7"/>
    <property type="match status" value="1"/>
</dbReference>
<dbReference type="EMBL" id="DPIY01000008">
    <property type="protein sequence ID" value="HCT57294.1"/>
    <property type="molecule type" value="Genomic_DNA"/>
</dbReference>
<comment type="caution">
    <text evidence="2">The sequence shown here is derived from an EMBL/GenBank/DDBJ whole genome shotgun (WGS) entry which is preliminary data.</text>
</comment>
<name>A0A3D4V8Z0_9BACT</name>
<dbReference type="Gene3D" id="3.30.450.30">
    <property type="entry name" value="Dynein light chain 2a, cytoplasmic"/>
    <property type="match status" value="1"/>
</dbReference>